<evidence type="ECO:0000256" key="5">
    <source>
        <dbReference type="ARBA" id="ARBA00022473"/>
    </source>
</evidence>
<evidence type="ECO:0000256" key="7">
    <source>
        <dbReference type="ARBA" id="ARBA00022723"/>
    </source>
</evidence>
<dbReference type="GO" id="GO:0060271">
    <property type="term" value="P:cilium assembly"/>
    <property type="evidence" value="ECO:0007669"/>
    <property type="project" value="UniProtKB-ARBA"/>
</dbReference>
<dbReference type="GO" id="GO:0036064">
    <property type="term" value="C:ciliary basal body"/>
    <property type="evidence" value="ECO:0007669"/>
    <property type="project" value="UniProtKB-ARBA"/>
</dbReference>
<keyword evidence="5" id="KW-0217">Developmental protein</keyword>
<gene>
    <name evidence="22" type="primary">Dzip1</name>
    <name evidence="22" type="ORF">L345_03886</name>
</gene>
<keyword evidence="13" id="KW-0206">Cytoskeleton</keyword>
<keyword evidence="14" id="KW-0539">Nucleus</keyword>
<evidence type="ECO:0000256" key="1">
    <source>
        <dbReference type="ARBA" id="ARBA00004114"/>
    </source>
</evidence>
<evidence type="ECO:0000259" key="21">
    <source>
        <dbReference type="PROSITE" id="PS50157"/>
    </source>
</evidence>
<dbReference type="PANTHER" id="PTHR21502">
    <property type="entry name" value="ZINC FINGER PROTEIN DZIP1"/>
    <property type="match status" value="1"/>
</dbReference>
<feature type="region of interest" description="Disordered" evidence="20">
    <location>
        <begin position="676"/>
        <end position="730"/>
    </location>
</feature>
<keyword evidence="11 19" id="KW-0175">Coiled coil</keyword>
<keyword evidence="9" id="KW-0970">Cilium biogenesis/degradation</keyword>
<keyword evidence="23" id="KW-1185">Reference proteome</keyword>
<dbReference type="OrthoDB" id="515971at2759"/>
<keyword evidence="10" id="KW-0862">Zinc</keyword>
<evidence type="ECO:0000256" key="3">
    <source>
        <dbReference type="ARBA" id="ARBA00004123"/>
    </source>
</evidence>
<evidence type="ECO:0000256" key="8">
    <source>
        <dbReference type="ARBA" id="ARBA00022771"/>
    </source>
</evidence>
<evidence type="ECO:0000256" key="9">
    <source>
        <dbReference type="ARBA" id="ARBA00022794"/>
    </source>
</evidence>
<feature type="compositionally biased region" description="Basic and acidic residues" evidence="20">
    <location>
        <begin position="651"/>
        <end position="662"/>
    </location>
</feature>
<evidence type="ECO:0000256" key="14">
    <source>
        <dbReference type="ARBA" id="ARBA00023242"/>
    </source>
</evidence>
<evidence type="ECO:0000256" key="4">
    <source>
        <dbReference type="ARBA" id="ARBA00009131"/>
    </source>
</evidence>
<feature type="domain" description="C2H2-type" evidence="21">
    <location>
        <begin position="158"/>
        <end position="186"/>
    </location>
</feature>
<comment type="caution">
    <text evidence="22">The sequence shown here is derived from an EMBL/GenBank/DDBJ whole genome shotgun (WGS) entry which is preliminary data.</text>
</comment>
<dbReference type="EMBL" id="AZIM01000569">
    <property type="protein sequence ID" value="ETE70310.1"/>
    <property type="molecule type" value="Genomic_DNA"/>
</dbReference>
<protein>
    <recommendedName>
        <fullName evidence="16">Cilium assembly protein DZIP1</fullName>
    </recommendedName>
    <alternativeName>
        <fullName evidence="17">DAZ-interacting zinc finger protein 1</fullName>
    </alternativeName>
</protein>
<evidence type="ECO:0000256" key="15">
    <source>
        <dbReference type="ARBA" id="ARBA00023273"/>
    </source>
</evidence>
<feature type="compositionally biased region" description="Acidic residues" evidence="20">
    <location>
        <begin position="634"/>
        <end position="650"/>
    </location>
</feature>
<feature type="non-terminal residue" evidence="22">
    <location>
        <position position="742"/>
    </location>
</feature>
<feature type="coiled-coil region" evidence="19">
    <location>
        <begin position="323"/>
        <end position="397"/>
    </location>
</feature>
<dbReference type="Pfam" id="PF25977">
    <property type="entry name" value="DZIP1"/>
    <property type="match status" value="1"/>
</dbReference>
<dbReference type="PROSITE" id="PS50157">
    <property type="entry name" value="ZINC_FINGER_C2H2_2"/>
    <property type="match status" value="1"/>
</dbReference>
<name>V8P7I7_OPHHA</name>
<evidence type="ECO:0000256" key="16">
    <source>
        <dbReference type="ARBA" id="ARBA00072553"/>
    </source>
</evidence>
<evidence type="ECO:0000313" key="22">
    <source>
        <dbReference type="EMBL" id="ETE70310.1"/>
    </source>
</evidence>
<feature type="region of interest" description="Disordered" evidence="20">
    <location>
        <begin position="552"/>
        <end position="596"/>
    </location>
</feature>
<proteinExistence type="inferred from homology"/>
<dbReference type="GO" id="GO:0005814">
    <property type="term" value="C:centriole"/>
    <property type="evidence" value="ECO:0007669"/>
    <property type="project" value="UniProtKB-SubCell"/>
</dbReference>
<dbReference type="InterPro" id="IPR013087">
    <property type="entry name" value="Znf_C2H2_type"/>
</dbReference>
<dbReference type="InterPro" id="IPR032714">
    <property type="entry name" value="DZIP1_N"/>
</dbReference>
<dbReference type="FunFam" id="3.30.160.60:FF:001591">
    <property type="entry name" value="DAZ interacting zinc finger protein 1"/>
    <property type="match status" value="1"/>
</dbReference>
<feature type="coiled-coil region" evidence="19">
    <location>
        <begin position="246"/>
        <end position="298"/>
    </location>
</feature>
<keyword evidence="8 18" id="KW-0863">Zinc-finger</keyword>
<keyword evidence="12" id="KW-0969">Cilium</keyword>
<keyword evidence="7" id="KW-0479">Metal-binding</keyword>
<keyword evidence="6" id="KW-0963">Cytoplasm</keyword>
<feature type="compositionally biased region" description="Basic and acidic residues" evidence="20">
    <location>
        <begin position="712"/>
        <end position="726"/>
    </location>
</feature>
<dbReference type="AlphaFoldDB" id="V8P7I7"/>
<dbReference type="InterPro" id="IPR051241">
    <property type="entry name" value="DZIP_RILPL"/>
</dbReference>
<evidence type="ECO:0000256" key="19">
    <source>
        <dbReference type="SAM" id="Coils"/>
    </source>
</evidence>
<dbReference type="GO" id="GO:0005634">
    <property type="term" value="C:nucleus"/>
    <property type="evidence" value="ECO:0007669"/>
    <property type="project" value="UniProtKB-SubCell"/>
</dbReference>
<evidence type="ECO:0000256" key="11">
    <source>
        <dbReference type="ARBA" id="ARBA00023054"/>
    </source>
</evidence>
<dbReference type="GO" id="GO:0007507">
    <property type="term" value="P:heart development"/>
    <property type="evidence" value="ECO:0007669"/>
    <property type="project" value="UniProtKB-ARBA"/>
</dbReference>
<comment type="subcellular location">
    <subcellularLocation>
        <location evidence="2">Cytoplasm</location>
        <location evidence="2">Cytoskeleton</location>
        <location evidence="2">Cilium basal body</location>
    </subcellularLocation>
    <subcellularLocation>
        <location evidence="1">Cytoplasm</location>
        <location evidence="1">Cytoskeleton</location>
        <location evidence="1">Microtubule organizing center</location>
        <location evidence="1">Centrosome</location>
        <location evidence="1">Centriole</location>
    </subcellularLocation>
    <subcellularLocation>
        <location evidence="3">Nucleus</location>
    </subcellularLocation>
</comment>
<evidence type="ECO:0000256" key="6">
    <source>
        <dbReference type="ARBA" id="ARBA00022490"/>
    </source>
</evidence>
<dbReference type="GO" id="GO:0005737">
    <property type="term" value="C:cytoplasm"/>
    <property type="evidence" value="ECO:0007669"/>
    <property type="project" value="UniProtKB-ARBA"/>
</dbReference>
<dbReference type="Gene3D" id="3.30.160.60">
    <property type="entry name" value="Classic Zinc Finger"/>
    <property type="match status" value="1"/>
</dbReference>
<comment type="similarity">
    <text evidence="4">Belongs to the DZIP C2H2-type zinc-finger protein family.</text>
</comment>
<feature type="compositionally biased region" description="Basic and acidic residues" evidence="20">
    <location>
        <begin position="680"/>
        <end position="693"/>
    </location>
</feature>
<feature type="coiled-coil region" evidence="19">
    <location>
        <begin position="195"/>
        <end position="222"/>
    </location>
</feature>
<dbReference type="InterPro" id="IPR058883">
    <property type="entry name" value="DZIP1_dom"/>
</dbReference>
<dbReference type="Pfam" id="PF13815">
    <property type="entry name" value="Dzip-like_N"/>
    <property type="match status" value="1"/>
</dbReference>
<evidence type="ECO:0000256" key="12">
    <source>
        <dbReference type="ARBA" id="ARBA00023069"/>
    </source>
</evidence>
<feature type="non-terminal residue" evidence="22">
    <location>
        <position position="1"/>
    </location>
</feature>
<evidence type="ECO:0000256" key="17">
    <source>
        <dbReference type="ARBA" id="ARBA00079993"/>
    </source>
</evidence>
<evidence type="ECO:0000256" key="10">
    <source>
        <dbReference type="ARBA" id="ARBA00022833"/>
    </source>
</evidence>
<feature type="compositionally biased region" description="Polar residues" evidence="20">
    <location>
        <begin position="694"/>
        <end position="707"/>
    </location>
</feature>
<evidence type="ECO:0000313" key="23">
    <source>
        <dbReference type="Proteomes" id="UP000018936"/>
    </source>
</evidence>
<evidence type="ECO:0000256" key="13">
    <source>
        <dbReference type="ARBA" id="ARBA00023212"/>
    </source>
</evidence>
<accession>V8P7I7</accession>
<keyword evidence="15" id="KW-0966">Cell projection</keyword>
<dbReference type="GO" id="GO:0008270">
    <property type="term" value="F:zinc ion binding"/>
    <property type="evidence" value="ECO:0007669"/>
    <property type="project" value="UniProtKB-KW"/>
</dbReference>
<dbReference type="PANTHER" id="PTHR21502:SF5">
    <property type="entry name" value="CILIUM ASSEMBLY PROTEIN DZIP1"/>
    <property type="match status" value="1"/>
</dbReference>
<evidence type="ECO:0000256" key="18">
    <source>
        <dbReference type="PROSITE-ProRule" id="PRU00042"/>
    </source>
</evidence>
<dbReference type="Proteomes" id="UP000018936">
    <property type="component" value="Unassembled WGS sequence"/>
</dbReference>
<evidence type="ECO:0000256" key="2">
    <source>
        <dbReference type="ARBA" id="ARBA00004120"/>
    </source>
</evidence>
<sequence length="742" mass="85034">MAAAAATSPAPGAALPPFQFRPRHEGPDWRRLSAVEVDRVAAEVNVAVLQEHLEHVTFCNAGRERCPHCQGPADPLLLKLLRLAQLCLEYLLHSQDYLSAQLRAGQELLRAGDAHRDLLAKDVARGAQQIRLLKEECKRRKKMIATQQMMLQAGATYHQCQFCDKAFMNASFLHSHLQRRHSEEPVTDQKKKSQTYKLQEEINQLKEQLQLTRSQLEAEQHDHIVKLSKEYEERRSKEEEIRHLFHKWKEEEKEKLARELEKVKDMFMKEFKELTAKNSELENHLLEIQKSNQHLKSNLGTLKDTVELTDEKHRIAMDHQNIMQLLEKQEAKWSSKVQTLQEEHENEKYQLTSQIEKLKASVAEELNMSNIFYKKRLEELGQKLQEQNDLIIIQKQQIEKLASKKPIENSKFSEEQALLVPMLEPIEELPENEKGNQQDQKNTWLVSEIEKQVPQTGKNKSHMINILKSDSSLTKELRTVLEQTLAEKLESLGIKSGVRGIPSDHLNRVLISVETAREKRKKQLPDIQHIREQLERQVSFRVAERSSCSRFLSNPQLSSEGTTSGYGSTTLGHPPFNLSGIKTPPFSSEEEVEENDIRHSYISPELSLHKASKGHSKDNLPRFAYRSDVNIPEDEFNGIEDEDDWDLSSLEDEKPLKDEKNKNVCAVEKNDPCAVSMTHEWGKPIKDEGRQDADISSSPKSSLVTVTDWSDSSDKAKHSDSSDERNSVSSQVLCLPLKAQGL</sequence>
<dbReference type="PROSITE" id="PS00028">
    <property type="entry name" value="ZINC_FINGER_C2H2_1"/>
    <property type="match status" value="1"/>
</dbReference>
<feature type="region of interest" description="Disordered" evidence="20">
    <location>
        <begin position="634"/>
        <end position="663"/>
    </location>
</feature>
<organism evidence="22 23">
    <name type="scientific">Ophiophagus hannah</name>
    <name type="common">King cobra</name>
    <name type="synonym">Naja hannah</name>
    <dbReference type="NCBI Taxonomy" id="8665"/>
    <lineage>
        <taxon>Eukaryota</taxon>
        <taxon>Metazoa</taxon>
        <taxon>Chordata</taxon>
        <taxon>Craniata</taxon>
        <taxon>Vertebrata</taxon>
        <taxon>Euteleostomi</taxon>
        <taxon>Lepidosauria</taxon>
        <taxon>Squamata</taxon>
        <taxon>Bifurcata</taxon>
        <taxon>Unidentata</taxon>
        <taxon>Episquamata</taxon>
        <taxon>Toxicofera</taxon>
        <taxon>Serpentes</taxon>
        <taxon>Colubroidea</taxon>
        <taxon>Elapidae</taxon>
        <taxon>Elapinae</taxon>
        <taxon>Ophiophagus</taxon>
    </lineage>
</organism>
<evidence type="ECO:0000256" key="20">
    <source>
        <dbReference type="SAM" id="MobiDB-lite"/>
    </source>
</evidence>
<feature type="compositionally biased region" description="Low complexity" evidence="20">
    <location>
        <begin position="558"/>
        <end position="572"/>
    </location>
</feature>
<reference evidence="22 23" key="1">
    <citation type="journal article" date="2013" name="Proc. Natl. Acad. Sci. U.S.A.">
        <title>The king cobra genome reveals dynamic gene evolution and adaptation in the snake venom system.</title>
        <authorList>
            <person name="Vonk F.J."/>
            <person name="Casewell N.R."/>
            <person name="Henkel C.V."/>
            <person name="Heimberg A.M."/>
            <person name="Jansen H.J."/>
            <person name="McCleary R.J."/>
            <person name="Kerkkamp H.M."/>
            <person name="Vos R.A."/>
            <person name="Guerreiro I."/>
            <person name="Calvete J.J."/>
            <person name="Wuster W."/>
            <person name="Woods A.E."/>
            <person name="Logan J.M."/>
            <person name="Harrison R.A."/>
            <person name="Castoe T.A."/>
            <person name="de Koning A.P."/>
            <person name="Pollock D.D."/>
            <person name="Yandell M."/>
            <person name="Calderon D."/>
            <person name="Renjifo C."/>
            <person name="Currier R.B."/>
            <person name="Salgado D."/>
            <person name="Pla D."/>
            <person name="Sanz L."/>
            <person name="Hyder A.S."/>
            <person name="Ribeiro J.M."/>
            <person name="Arntzen J.W."/>
            <person name="van den Thillart G.E."/>
            <person name="Boetzer M."/>
            <person name="Pirovano W."/>
            <person name="Dirks R.P."/>
            <person name="Spaink H.P."/>
            <person name="Duboule D."/>
            <person name="McGlinn E."/>
            <person name="Kini R.M."/>
            <person name="Richardson M.K."/>
        </authorList>
    </citation>
    <scope>NUCLEOTIDE SEQUENCE</scope>
    <source>
        <tissue evidence="22">Blood</tissue>
    </source>
</reference>